<reference evidence="3" key="1">
    <citation type="journal article" date="2011" name="Proc. Natl. Acad. Sci. U.S.A.">
        <title>Obligate biotrophy features unraveled by the genomic analysis of rust fungi.</title>
        <authorList>
            <person name="Duplessis S."/>
            <person name="Cuomo C.A."/>
            <person name="Lin Y.-C."/>
            <person name="Aerts A."/>
            <person name="Tisserant E."/>
            <person name="Veneault-Fourrey C."/>
            <person name="Joly D.L."/>
            <person name="Hacquard S."/>
            <person name="Amselem J."/>
            <person name="Cantarel B.L."/>
            <person name="Chiu R."/>
            <person name="Coutinho P.M."/>
            <person name="Feau N."/>
            <person name="Field M."/>
            <person name="Frey P."/>
            <person name="Gelhaye E."/>
            <person name="Goldberg J."/>
            <person name="Grabherr M.G."/>
            <person name="Kodira C.D."/>
            <person name="Kohler A."/>
            <person name="Kuees U."/>
            <person name="Lindquist E.A."/>
            <person name="Lucas S.M."/>
            <person name="Mago R."/>
            <person name="Mauceli E."/>
            <person name="Morin E."/>
            <person name="Murat C."/>
            <person name="Pangilinan J.L."/>
            <person name="Park R."/>
            <person name="Pearson M."/>
            <person name="Quesneville H."/>
            <person name="Rouhier N."/>
            <person name="Sakthikumar S."/>
            <person name="Salamov A.A."/>
            <person name="Schmutz J."/>
            <person name="Selles B."/>
            <person name="Shapiro H."/>
            <person name="Tanguay P."/>
            <person name="Tuskan G.A."/>
            <person name="Henrissat B."/>
            <person name="Van de Peer Y."/>
            <person name="Rouze P."/>
            <person name="Ellis J.G."/>
            <person name="Dodds P.N."/>
            <person name="Schein J.E."/>
            <person name="Zhong S."/>
            <person name="Hamelin R.C."/>
            <person name="Grigoriev I.V."/>
            <person name="Szabo L.J."/>
            <person name="Martin F."/>
        </authorList>
    </citation>
    <scope>NUCLEOTIDE SEQUENCE [LARGE SCALE GENOMIC DNA]</scope>
    <source>
        <strain evidence="3">98AG31 / pathotype 3-4-7</strain>
    </source>
</reference>
<dbReference type="EMBL" id="GL883099">
    <property type="protein sequence ID" value="EGG08881.1"/>
    <property type="molecule type" value="Genomic_DNA"/>
</dbReference>
<dbReference type="HOGENOM" id="CLU_1695882_0_0_1"/>
<dbReference type="Proteomes" id="UP000001072">
    <property type="component" value="Unassembled WGS sequence"/>
</dbReference>
<dbReference type="GeneID" id="18922380"/>
<dbReference type="VEuPathDB" id="FungiDB:MELLADRAFT_104745"/>
<dbReference type="AlphaFoldDB" id="F4RFS3"/>
<protein>
    <submittedName>
        <fullName evidence="2">Secreted protein</fullName>
    </submittedName>
</protein>
<gene>
    <name evidence="2" type="ORF">MELLADRAFT_104745</name>
</gene>
<feature type="signal peptide" evidence="1">
    <location>
        <begin position="1"/>
        <end position="22"/>
    </location>
</feature>
<accession>F4RFS3</accession>
<evidence type="ECO:0000256" key="1">
    <source>
        <dbReference type="SAM" id="SignalP"/>
    </source>
</evidence>
<proteinExistence type="predicted"/>
<dbReference type="KEGG" id="mlr:MELLADRAFT_104745"/>
<organism evidence="3">
    <name type="scientific">Melampsora larici-populina (strain 98AG31 / pathotype 3-4-7)</name>
    <name type="common">Poplar leaf rust fungus</name>
    <dbReference type="NCBI Taxonomy" id="747676"/>
    <lineage>
        <taxon>Eukaryota</taxon>
        <taxon>Fungi</taxon>
        <taxon>Dikarya</taxon>
        <taxon>Basidiomycota</taxon>
        <taxon>Pucciniomycotina</taxon>
        <taxon>Pucciniomycetes</taxon>
        <taxon>Pucciniales</taxon>
        <taxon>Melampsoraceae</taxon>
        <taxon>Melampsora</taxon>
    </lineage>
</organism>
<dbReference type="RefSeq" id="XP_007407855.1">
    <property type="nucleotide sequence ID" value="XM_007407793.1"/>
</dbReference>
<dbReference type="InParanoid" id="F4RFS3"/>
<sequence length="155" mass="17502">MANSFFWIALLLASFSSSPVLMDPVGDYIPVPKEVHQITDFLTSAVLDPNFSGYSGAEATLMEIIPEDAKIRVDGVDMNREDFIERAMDDDYRAINKMIKDSETQHHDTILIMQKEQGDPVKTEFNVLFKRQGTRGNGEGTQPVYKLTKVSLRML</sequence>
<feature type="chain" id="PRO_5003320762" evidence="1">
    <location>
        <begin position="23"/>
        <end position="155"/>
    </location>
</feature>
<evidence type="ECO:0000313" key="2">
    <source>
        <dbReference type="EMBL" id="EGG08881.1"/>
    </source>
</evidence>
<keyword evidence="1" id="KW-0732">Signal</keyword>
<keyword evidence="3" id="KW-1185">Reference proteome</keyword>
<name>F4RFS3_MELLP</name>
<evidence type="ECO:0000313" key="3">
    <source>
        <dbReference type="Proteomes" id="UP000001072"/>
    </source>
</evidence>